<dbReference type="SUPFAM" id="SSF63712">
    <property type="entry name" value="Nicotinic receptor ligand binding domain-like"/>
    <property type="match status" value="1"/>
</dbReference>
<keyword evidence="4 14" id="KW-1133">Transmembrane helix</keyword>
<dbReference type="GeneID" id="100374449"/>
<evidence type="ECO:0000259" key="15">
    <source>
        <dbReference type="Pfam" id="PF02931"/>
    </source>
</evidence>
<keyword evidence="8" id="KW-1015">Disulfide bond</keyword>
<organism evidence="17 18">
    <name type="scientific">Saccoglossus kowalevskii</name>
    <name type="common">Acorn worm</name>
    <dbReference type="NCBI Taxonomy" id="10224"/>
    <lineage>
        <taxon>Eukaryota</taxon>
        <taxon>Metazoa</taxon>
        <taxon>Hemichordata</taxon>
        <taxon>Enteropneusta</taxon>
        <taxon>Harrimaniidae</taxon>
        <taxon>Saccoglossus</taxon>
    </lineage>
</organism>
<dbReference type="InterPro" id="IPR006202">
    <property type="entry name" value="Neur_chan_lig-bd"/>
</dbReference>
<evidence type="ECO:0000259" key="16">
    <source>
        <dbReference type="Pfam" id="PF02932"/>
    </source>
</evidence>
<evidence type="ECO:0000256" key="1">
    <source>
        <dbReference type="ARBA" id="ARBA00022448"/>
    </source>
</evidence>
<keyword evidence="7 14" id="KW-0472">Membrane</keyword>
<keyword evidence="12 14" id="KW-0407">Ion channel</keyword>
<feature type="domain" description="Neurotransmitter-gated ion-channel transmembrane" evidence="16">
    <location>
        <begin position="262"/>
        <end position="504"/>
    </location>
</feature>
<feature type="transmembrane region" description="Helical" evidence="14">
    <location>
        <begin position="258"/>
        <end position="281"/>
    </location>
</feature>
<accession>A0ABM0H1W5</accession>
<dbReference type="SUPFAM" id="SSF90112">
    <property type="entry name" value="Neurotransmitter-gated ion-channel transmembrane pore"/>
    <property type="match status" value="1"/>
</dbReference>
<evidence type="ECO:0000256" key="3">
    <source>
        <dbReference type="ARBA" id="ARBA00022692"/>
    </source>
</evidence>
<dbReference type="InterPro" id="IPR006029">
    <property type="entry name" value="Neurotrans-gated_channel_TM"/>
</dbReference>
<evidence type="ECO:0000256" key="4">
    <source>
        <dbReference type="ARBA" id="ARBA00022989"/>
    </source>
</evidence>
<dbReference type="InterPro" id="IPR036734">
    <property type="entry name" value="Neur_chan_lig-bd_sf"/>
</dbReference>
<dbReference type="CDD" id="cd19051">
    <property type="entry name" value="LGIC_TM_cation"/>
    <property type="match status" value="1"/>
</dbReference>
<name>A0ABM0H1W5_SACKO</name>
<dbReference type="PANTHER" id="PTHR18945">
    <property type="entry name" value="NEUROTRANSMITTER GATED ION CHANNEL"/>
    <property type="match status" value="1"/>
</dbReference>
<dbReference type="Pfam" id="PF02932">
    <property type="entry name" value="Neur_chan_memb"/>
    <property type="match status" value="1"/>
</dbReference>
<evidence type="ECO:0000256" key="2">
    <source>
        <dbReference type="ARBA" id="ARBA00022475"/>
    </source>
</evidence>
<dbReference type="InterPro" id="IPR038050">
    <property type="entry name" value="Neuro_actylchol_rec"/>
</dbReference>
<feature type="domain" description="Neurotransmitter-gated ion-channel ligand-binding" evidence="15">
    <location>
        <begin position="25"/>
        <end position="78"/>
    </location>
</feature>
<evidence type="ECO:0000256" key="10">
    <source>
        <dbReference type="ARBA" id="ARBA00023180"/>
    </source>
</evidence>
<evidence type="ECO:0000256" key="8">
    <source>
        <dbReference type="ARBA" id="ARBA00023157"/>
    </source>
</evidence>
<evidence type="ECO:0000256" key="7">
    <source>
        <dbReference type="ARBA" id="ARBA00023136"/>
    </source>
</evidence>
<dbReference type="PRINTS" id="PR00254">
    <property type="entry name" value="NICOTINICR"/>
</dbReference>
<comment type="similarity">
    <text evidence="14">Belongs to the ligand-gated ion channel (TC 1.A.9) family.</text>
</comment>
<dbReference type="RefSeq" id="XP_002742389.1">
    <property type="nucleotide sequence ID" value="XM_002742343.1"/>
</dbReference>
<keyword evidence="5" id="KW-0770">Synapse</keyword>
<feature type="transmembrane region" description="Helical" evidence="14">
    <location>
        <begin position="321"/>
        <end position="343"/>
    </location>
</feature>
<keyword evidence="10" id="KW-0325">Glycoprotein</keyword>
<dbReference type="InterPro" id="IPR018000">
    <property type="entry name" value="Neurotransmitter_ion_chnl_CS"/>
</dbReference>
<reference evidence="18" key="1">
    <citation type="submission" date="2025-08" db="UniProtKB">
        <authorList>
            <consortium name="RefSeq"/>
        </authorList>
    </citation>
    <scope>IDENTIFICATION</scope>
    <source>
        <tissue evidence="18">Testes</tissue>
    </source>
</reference>
<dbReference type="Pfam" id="PF02931">
    <property type="entry name" value="Neur_chan_LBD"/>
    <property type="match status" value="2"/>
</dbReference>
<dbReference type="PRINTS" id="PR00252">
    <property type="entry name" value="NRIONCHANNEL"/>
</dbReference>
<evidence type="ECO:0000256" key="11">
    <source>
        <dbReference type="ARBA" id="ARBA00023286"/>
    </source>
</evidence>
<keyword evidence="1 14" id="KW-0813">Transport</keyword>
<keyword evidence="17" id="KW-1185">Reference proteome</keyword>
<evidence type="ECO:0000256" key="13">
    <source>
        <dbReference type="ARBA" id="ARBA00034099"/>
    </source>
</evidence>
<sequence length="510" mass="59389">MTSFQSRYSNLHGLHGILGGYHHHRLREYLFFNQTYDTTVRPVSNWSTTTYLELQFFLSQVLDVDERLQTLKMNVWLTIVSEFRLIRTVLEQVRHSCKSTKRWQDEFLHWDPDDYGGIVNFKTYSDNVWLPDLWLYENADIKYEDYTLNTQCVVNYDGEVMWAAPVIIKSHCKMNVKNFPFDKQTCNITFGPWIHNSSEIYVNGTGAKDYFEGDTEWELTGFNYVNDIMEVNYYPDYPLERFSYVKFTVFLQRLPMYYVFYLVMPCSLISATTLLSFFLPVESGEKVGLGITVLLSLTVFLLLLAETLPPMQNSVPILGQYYAGVMVLVSVSIAMSVAVLNLHFRGPESKPVPNWVRKLLLGRVARFVLIRDVAATKSVRAKRKPSYIRHSKKLELLPMMDLQSPVGTEDMDKPNGVQGRRLAQHNSRKKASSQKVLRVSKIGDEQVYYLRELLHEFRSVRELFEGRSKEGKTSCEWKQVAMVMDRLFMMLYVIGTFMTMLVIFLQIEIN</sequence>
<gene>
    <name evidence="18" type="primary">LOC100374449</name>
</gene>
<dbReference type="InterPro" id="IPR006201">
    <property type="entry name" value="Neur_channel"/>
</dbReference>
<evidence type="ECO:0000313" key="17">
    <source>
        <dbReference type="Proteomes" id="UP000694865"/>
    </source>
</evidence>
<dbReference type="Gene3D" id="2.70.170.10">
    <property type="entry name" value="Neurotransmitter-gated ion-channel ligand-binding domain"/>
    <property type="match status" value="1"/>
</dbReference>
<evidence type="ECO:0000256" key="9">
    <source>
        <dbReference type="ARBA" id="ARBA00023170"/>
    </source>
</evidence>
<feature type="domain" description="Neurotransmitter-gated ion-channel ligand-binding" evidence="15">
    <location>
        <begin position="92"/>
        <end position="254"/>
    </location>
</feature>
<evidence type="ECO:0000313" key="18">
    <source>
        <dbReference type="RefSeq" id="XP_002742389.1"/>
    </source>
</evidence>
<proteinExistence type="inferred from homology"/>
<keyword evidence="11" id="KW-1071">Ligand-gated ion channel</keyword>
<keyword evidence="3 14" id="KW-0812">Transmembrane</keyword>
<dbReference type="Gene3D" id="1.20.58.390">
    <property type="entry name" value="Neurotransmitter-gated ion-channel transmembrane domain"/>
    <property type="match status" value="2"/>
</dbReference>
<evidence type="ECO:0000256" key="14">
    <source>
        <dbReference type="RuleBase" id="RU000687"/>
    </source>
</evidence>
<keyword evidence="9" id="KW-0675">Receptor</keyword>
<feature type="transmembrane region" description="Helical" evidence="14">
    <location>
        <begin position="287"/>
        <end position="309"/>
    </location>
</feature>
<dbReference type="PROSITE" id="PS00236">
    <property type="entry name" value="NEUROTR_ION_CHANNEL"/>
    <property type="match status" value="1"/>
</dbReference>
<dbReference type="Proteomes" id="UP000694865">
    <property type="component" value="Unplaced"/>
</dbReference>
<evidence type="ECO:0000256" key="12">
    <source>
        <dbReference type="ARBA" id="ARBA00023303"/>
    </source>
</evidence>
<keyword evidence="6 14" id="KW-0406">Ion transport</keyword>
<protein>
    <submittedName>
        <fullName evidence="18">Neuronal acetylcholine receptor subunit alpha-9-like</fullName>
    </submittedName>
</protein>
<keyword evidence="2" id="KW-1003">Cell membrane</keyword>
<dbReference type="InterPro" id="IPR002394">
    <property type="entry name" value="Nicotinic_acetylcholine_rcpt"/>
</dbReference>
<evidence type="ECO:0000256" key="5">
    <source>
        <dbReference type="ARBA" id="ARBA00023018"/>
    </source>
</evidence>
<comment type="subcellular location">
    <subcellularLocation>
        <location evidence="13">Synaptic cell membrane</location>
        <topology evidence="13">Multi-pass membrane protein</topology>
    </subcellularLocation>
</comment>
<feature type="transmembrane region" description="Helical" evidence="14">
    <location>
        <begin position="487"/>
        <end position="507"/>
    </location>
</feature>
<evidence type="ECO:0000256" key="6">
    <source>
        <dbReference type="ARBA" id="ARBA00023065"/>
    </source>
</evidence>
<dbReference type="InterPro" id="IPR036719">
    <property type="entry name" value="Neuro-gated_channel_TM_sf"/>
</dbReference>